<dbReference type="InterPro" id="IPR011081">
    <property type="entry name" value="Big_4"/>
</dbReference>
<dbReference type="PANTHER" id="PTHR34983:SF2">
    <property type="entry name" value="ENDO-BETA-1,4-GALACTANASE"/>
    <property type="match status" value="1"/>
</dbReference>
<comment type="similarity">
    <text evidence="1 4">Belongs to the glycosyl hydrolase 53 family.</text>
</comment>
<evidence type="ECO:0000256" key="3">
    <source>
        <dbReference type="ARBA" id="ARBA00023295"/>
    </source>
</evidence>
<evidence type="ECO:0000259" key="5">
    <source>
        <dbReference type="Pfam" id="PF02018"/>
    </source>
</evidence>
<dbReference type="PANTHER" id="PTHR34983">
    <property type="entry name" value="ARABINOGALACTAN ENDO-BETA-1,4-GALACTANASE A"/>
    <property type="match status" value="1"/>
</dbReference>
<feature type="domain" description="Bacterial Ig-like" evidence="6">
    <location>
        <begin position="437"/>
        <end position="486"/>
    </location>
</feature>
<feature type="chain" id="PRO_5044975372" description="Arabinogalactan endo-beta-1,4-galactanase" evidence="4">
    <location>
        <begin position="23"/>
        <end position="655"/>
    </location>
</feature>
<organism evidence="7 8">
    <name type="scientific">Catenovulum sediminis</name>
    <dbReference type="NCBI Taxonomy" id="1740262"/>
    <lineage>
        <taxon>Bacteria</taxon>
        <taxon>Pseudomonadati</taxon>
        <taxon>Pseudomonadota</taxon>
        <taxon>Gammaproteobacteria</taxon>
        <taxon>Alteromonadales</taxon>
        <taxon>Alteromonadaceae</taxon>
        <taxon>Catenovulum</taxon>
    </lineage>
</organism>
<dbReference type="Pfam" id="PF07745">
    <property type="entry name" value="Glyco_hydro_53"/>
    <property type="match status" value="1"/>
</dbReference>
<dbReference type="InterPro" id="IPR008979">
    <property type="entry name" value="Galactose-bd-like_sf"/>
</dbReference>
<dbReference type="Pfam" id="PF02018">
    <property type="entry name" value="CBM_4_9"/>
    <property type="match status" value="1"/>
</dbReference>
<dbReference type="EC" id="3.2.1.89" evidence="4"/>
<keyword evidence="8" id="KW-1185">Reference proteome</keyword>
<feature type="domain" description="CBM-cenC" evidence="5">
    <location>
        <begin position="510"/>
        <end position="605"/>
    </location>
</feature>
<protein>
    <recommendedName>
        <fullName evidence="4">Arabinogalactan endo-beta-1,4-galactanase</fullName>
        <ecNumber evidence="4">3.2.1.89</ecNumber>
    </recommendedName>
</protein>
<evidence type="ECO:0000313" key="7">
    <source>
        <dbReference type="EMBL" id="MER2492392.1"/>
    </source>
</evidence>
<keyword evidence="2 4" id="KW-0378">Hydrolase</keyword>
<comment type="caution">
    <text evidence="7">The sequence shown here is derived from an EMBL/GenBank/DDBJ whole genome shotgun (WGS) entry which is preliminary data.</text>
</comment>
<gene>
    <name evidence="7" type="ORF">ABS311_10925</name>
</gene>
<evidence type="ECO:0000313" key="8">
    <source>
        <dbReference type="Proteomes" id="UP001467690"/>
    </source>
</evidence>
<dbReference type="RefSeq" id="WP_350401910.1">
    <property type="nucleotide sequence ID" value="NZ_JBELOE010000211.1"/>
</dbReference>
<dbReference type="InterPro" id="IPR003305">
    <property type="entry name" value="CenC_carb-bd"/>
</dbReference>
<dbReference type="InterPro" id="IPR017853">
    <property type="entry name" value="GH"/>
</dbReference>
<reference evidence="7 8" key="1">
    <citation type="submission" date="2024-06" db="EMBL/GenBank/DDBJ databases">
        <authorList>
            <person name="Chen R.Y."/>
        </authorList>
    </citation>
    <scope>NUCLEOTIDE SEQUENCE [LARGE SCALE GENOMIC DNA]</scope>
    <source>
        <strain evidence="7 8">D2</strain>
    </source>
</reference>
<evidence type="ECO:0000259" key="6">
    <source>
        <dbReference type="Pfam" id="PF07532"/>
    </source>
</evidence>
<dbReference type="Pfam" id="PF07532">
    <property type="entry name" value="Big_4"/>
    <property type="match status" value="1"/>
</dbReference>
<sequence>MMNTRCNKMIALVMTTLFVACSADISVTDTETENNSPVENDPHDSSLYVQPIENLNSDFIKGADISTLLQVEESGGVFYDEDGNPADAIQVLAEHGVNWVRLRLWNDPYDVSWIQDVTGFEVQGATGAGTNDLPRTIEMAKRAKAAGLNILLDFHYSDFWAHPGQQYMPDAWVGLSQQEVEQALYDFTYDTLMAMENEDVFPQMVQIGNEINSGLVAPQGDGLTSQNAIALLKQGSQAVRDAQAAVGKSSKIMIHLADGGNNGTFVWAFDAFTQANLDYDIIGLSYYPYWHGTLAELQFNLDDISAKYNKEVIVVETAHGFTVEQGPDEGGNIFNSDSALAAGFAATVQGQATAMREIMNVVAQVPADLGRGIFYWEPAWLGVQGAGWVTGANNGWENQAMFAYNGQVLDSMDVFWKVSQDTSVEAPTLVSLLEADIEFEQGDDLVLPNQVFTLYSDDSYRHVNVSWSNASSISTNTAGEFDLVGSTIERGEPVTAKVTVTEKVVDENQSILQNFDFESGQLEPWVISAGTAGLALADKAADAYSGQYALHFWSTSAQSQSAKQIQTNVPNGRYKISAWIMGESSAQSASKLTATSGNTTMDSDIVFAGWANWVQVELELEVINNQLSVTVDIEEAVDSWGNIDNIQAELISPAG</sequence>
<comment type="catalytic activity">
    <reaction evidence="4">
        <text>The enzyme specifically hydrolyzes (1-&gt;4)-beta-D-galactosidic linkages in type I arabinogalactans.</text>
        <dbReference type="EC" id="3.2.1.89"/>
    </reaction>
</comment>
<dbReference type="EMBL" id="JBELOE010000211">
    <property type="protein sequence ID" value="MER2492392.1"/>
    <property type="molecule type" value="Genomic_DNA"/>
</dbReference>
<dbReference type="GO" id="GO:0016787">
    <property type="term" value="F:hydrolase activity"/>
    <property type="evidence" value="ECO:0007669"/>
    <property type="project" value="UniProtKB-KW"/>
</dbReference>
<dbReference type="SUPFAM" id="SSF49785">
    <property type="entry name" value="Galactose-binding domain-like"/>
    <property type="match status" value="1"/>
</dbReference>
<keyword evidence="3 4" id="KW-0326">Glycosidase</keyword>
<dbReference type="Gene3D" id="2.60.120.260">
    <property type="entry name" value="Galactose-binding domain-like"/>
    <property type="match status" value="1"/>
</dbReference>
<dbReference type="Gene3D" id="3.20.20.80">
    <property type="entry name" value="Glycosidases"/>
    <property type="match status" value="1"/>
</dbReference>
<accession>A0ABV1RHH3</accession>
<dbReference type="PROSITE" id="PS51257">
    <property type="entry name" value="PROKAR_LIPOPROTEIN"/>
    <property type="match status" value="1"/>
</dbReference>
<dbReference type="Proteomes" id="UP001467690">
    <property type="component" value="Unassembled WGS sequence"/>
</dbReference>
<evidence type="ECO:0000256" key="1">
    <source>
        <dbReference type="ARBA" id="ARBA00010687"/>
    </source>
</evidence>
<keyword evidence="4" id="KW-0732">Signal</keyword>
<feature type="signal peptide" evidence="4">
    <location>
        <begin position="1"/>
        <end position="22"/>
    </location>
</feature>
<evidence type="ECO:0000256" key="4">
    <source>
        <dbReference type="RuleBase" id="RU361192"/>
    </source>
</evidence>
<proteinExistence type="inferred from homology"/>
<dbReference type="InterPro" id="IPR011683">
    <property type="entry name" value="Glyco_hydro_53"/>
</dbReference>
<evidence type="ECO:0000256" key="2">
    <source>
        <dbReference type="ARBA" id="ARBA00022801"/>
    </source>
</evidence>
<dbReference type="SUPFAM" id="SSF51445">
    <property type="entry name" value="(Trans)glycosidases"/>
    <property type="match status" value="1"/>
</dbReference>
<name>A0ABV1RHH3_9ALTE</name>